<dbReference type="PROSITE" id="PS01360">
    <property type="entry name" value="ZF_MYND_1"/>
    <property type="match status" value="1"/>
</dbReference>
<evidence type="ECO:0000256" key="1">
    <source>
        <dbReference type="ARBA" id="ARBA00022723"/>
    </source>
</evidence>
<gene>
    <name evidence="6" type="ORF">THAOC_15732</name>
</gene>
<dbReference type="EMBL" id="AGNL01018135">
    <property type="protein sequence ID" value="EJK63598.1"/>
    <property type="molecule type" value="Genomic_DNA"/>
</dbReference>
<dbReference type="AlphaFoldDB" id="K0SBV2"/>
<dbReference type="SMART" id="SM00671">
    <property type="entry name" value="SEL1"/>
    <property type="match status" value="2"/>
</dbReference>
<evidence type="ECO:0000313" key="7">
    <source>
        <dbReference type="Proteomes" id="UP000266841"/>
    </source>
</evidence>
<proteinExistence type="predicted"/>
<dbReference type="Gene3D" id="1.25.40.10">
    <property type="entry name" value="Tetratricopeptide repeat domain"/>
    <property type="match status" value="1"/>
</dbReference>
<dbReference type="InterPro" id="IPR002893">
    <property type="entry name" value="Znf_MYND"/>
</dbReference>
<dbReference type="Gene3D" id="6.10.140.2220">
    <property type="match status" value="1"/>
</dbReference>
<dbReference type="PANTHER" id="PTHR43628:SF1">
    <property type="entry name" value="CHITIN SYNTHASE REGULATORY FACTOR 2-RELATED"/>
    <property type="match status" value="1"/>
</dbReference>
<dbReference type="Proteomes" id="UP000266841">
    <property type="component" value="Unassembled WGS sequence"/>
</dbReference>
<keyword evidence="7" id="KW-1185">Reference proteome</keyword>
<comment type="caution">
    <text evidence="6">The sequence shown here is derived from an EMBL/GenBank/DDBJ whole genome shotgun (WGS) entry which is preliminary data.</text>
</comment>
<evidence type="ECO:0000256" key="3">
    <source>
        <dbReference type="ARBA" id="ARBA00022833"/>
    </source>
</evidence>
<evidence type="ECO:0000259" key="5">
    <source>
        <dbReference type="PROSITE" id="PS50865"/>
    </source>
</evidence>
<dbReference type="Pfam" id="PF01753">
    <property type="entry name" value="zf-MYND"/>
    <property type="match status" value="1"/>
</dbReference>
<dbReference type="SUPFAM" id="SSF81901">
    <property type="entry name" value="HCP-like"/>
    <property type="match status" value="1"/>
</dbReference>
<keyword evidence="2 4" id="KW-0863">Zinc-finger</keyword>
<feature type="domain" description="MYND-type" evidence="5">
    <location>
        <begin position="29"/>
        <end position="70"/>
    </location>
</feature>
<feature type="non-terminal residue" evidence="6">
    <location>
        <position position="1"/>
    </location>
</feature>
<evidence type="ECO:0000256" key="2">
    <source>
        <dbReference type="ARBA" id="ARBA00022771"/>
    </source>
</evidence>
<evidence type="ECO:0000313" key="6">
    <source>
        <dbReference type="EMBL" id="EJK63598.1"/>
    </source>
</evidence>
<dbReference type="PANTHER" id="PTHR43628">
    <property type="entry name" value="ACTIVATOR OF C KINASE PROTEIN 1-RELATED"/>
    <property type="match status" value="1"/>
</dbReference>
<dbReference type="GO" id="GO:0008270">
    <property type="term" value="F:zinc ion binding"/>
    <property type="evidence" value="ECO:0007669"/>
    <property type="project" value="UniProtKB-KW"/>
</dbReference>
<keyword evidence="3" id="KW-0862">Zinc</keyword>
<dbReference type="InterPro" id="IPR011990">
    <property type="entry name" value="TPR-like_helical_dom_sf"/>
</dbReference>
<keyword evidence="1" id="KW-0479">Metal-binding</keyword>
<dbReference type="OrthoDB" id="5282002at2759"/>
<dbReference type="InterPro" id="IPR052945">
    <property type="entry name" value="Mitotic_Regulator"/>
</dbReference>
<evidence type="ECO:0000256" key="4">
    <source>
        <dbReference type="PROSITE-ProRule" id="PRU00134"/>
    </source>
</evidence>
<name>K0SBV2_THAOC</name>
<dbReference type="Pfam" id="PF08238">
    <property type="entry name" value="Sel1"/>
    <property type="match status" value="2"/>
</dbReference>
<reference evidence="6 7" key="1">
    <citation type="journal article" date="2012" name="Genome Biol.">
        <title>Genome and low-iron response of an oceanic diatom adapted to chronic iron limitation.</title>
        <authorList>
            <person name="Lommer M."/>
            <person name="Specht M."/>
            <person name="Roy A.S."/>
            <person name="Kraemer L."/>
            <person name="Andreson R."/>
            <person name="Gutowska M.A."/>
            <person name="Wolf J."/>
            <person name="Bergner S.V."/>
            <person name="Schilhabel M.B."/>
            <person name="Klostermeier U.C."/>
            <person name="Beiko R.G."/>
            <person name="Rosenstiel P."/>
            <person name="Hippler M."/>
            <person name="Laroche J."/>
        </authorList>
    </citation>
    <scope>NUCLEOTIDE SEQUENCE [LARGE SCALE GENOMIC DNA]</scope>
    <source>
        <strain evidence="6 7">CCMP1005</strain>
    </source>
</reference>
<protein>
    <recommendedName>
        <fullName evidence="5">MYND-type domain-containing protein</fullName>
    </recommendedName>
</protein>
<dbReference type="InterPro" id="IPR006597">
    <property type="entry name" value="Sel1-like"/>
</dbReference>
<dbReference type="eggNOG" id="ENOG502SC8I">
    <property type="taxonomic scope" value="Eukaryota"/>
</dbReference>
<dbReference type="SUPFAM" id="SSF144232">
    <property type="entry name" value="HIT/MYND zinc finger-like"/>
    <property type="match status" value="1"/>
</dbReference>
<organism evidence="6 7">
    <name type="scientific">Thalassiosira oceanica</name>
    <name type="common">Marine diatom</name>
    <dbReference type="NCBI Taxonomy" id="159749"/>
    <lineage>
        <taxon>Eukaryota</taxon>
        <taxon>Sar</taxon>
        <taxon>Stramenopiles</taxon>
        <taxon>Ochrophyta</taxon>
        <taxon>Bacillariophyta</taxon>
        <taxon>Coscinodiscophyceae</taxon>
        <taxon>Thalassiosirophycidae</taxon>
        <taxon>Thalassiosirales</taxon>
        <taxon>Thalassiosiraceae</taxon>
        <taxon>Thalassiosira</taxon>
    </lineage>
</organism>
<accession>K0SBV2</accession>
<dbReference type="PROSITE" id="PS50865">
    <property type="entry name" value="ZF_MYND_2"/>
    <property type="match status" value="1"/>
</dbReference>
<sequence>TDLSSSSRPPKPAMSCVPVVDAAKSTDICANCDKQGSDGIKLKNCNACFLVKYCSVDCQKAHRKQHKKACKERAAELKDEKLYGKGHERPEFHFCPICFLAIPMPYVEHSVFYVCCMKMVCNGCCIMTSAQGHGTDFIDCPFCRTPEPENDDEILGMIKKRVAARDPVAIHHLGDQYQSGLLGLEMSLPRAFELWTEAAELGSLRALFKLGVSYYHGTATGASQDKEKGIRYWESAAMQGDISSRHMLGEVELENGNYERAVRHFMISANMGEKASLDLIKNLFAGGHATKHQYAEALKGYQDAVGETKSTQRNIAMRLESLAG</sequence>